<proteinExistence type="predicted"/>
<keyword evidence="1" id="KW-0812">Transmembrane</keyword>
<evidence type="ECO:0000313" key="3">
    <source>
        <dbReference type="Proteomes" id="UP000218887"/>
    </source>
</evidence>
<dbReference type="OrthoDB" id="2706120at2"/>
<sequence>MDNKNKRSSIPLIAGAISGVTLGWVIRRSNHKRQKLEENNTLIEKIKGYERKVFEDGQKRASQIDGIKKEVQKKVTE</sequence>
<keyword evidence="1" id="KW-1133">Transmembrane helix</keyword>
<dbReference type="Proteomes" id="UP000218887">
    <property type="component" value="Unassembled WGS sequence"/>
</dbReference>
<dbReference type="AlphaFoldDB" id="A0A2A2I902"/>
<protein>
    <submittedName>
        <fullName evidence="2">Uncharacterized protein</fullName>
    </submittedName>
</protein>
<keyword evidence="3" id="KW-1185">Reference proteome</keyword>
<comment type="caution">
    <text evidence="2">The sequence shown here is derived from an EMBL/GenBank/DDBJ whole genome shotgun (WGS) entry which is preliminary data.</text>
</comment>
<dbReference type="EMBL" id="NPOA01000017">
    <property type="protein sequence ID" value="PAV27858.1"/>
    <property type="molecule type" value="Genomic_DNA"/>
</dbReference>
<dbReference type="RefSeq" id="WP_095657210.1">
    <property type="nucleotide sequence ID" value="NZ_NPOA01000017.1"/>
</dbReference>
<accession>A0A2A2I902</accession>
<evidence type="ECO:0000256" key="1">
    <source>
        <dbReference type="SAM" id="Phobius"/>
    </source>
</evidence>
<evidence type="ECO:0000313" key="2">
    <source>
        <dbReference type="EMBL" id="PAV27858.1"/>
    </source>
</evidence>
<reference evidence="2 3" key="1">
    <citation type="submission" date="2017-08" db="EMBL/GenBank/DDBJ databases">
        <title>Virgibacillus indicus sp. nov. and Virgibacillus profoundi sp. nov, two moderately halophilic bacteria isolated from marine sediment by using the Microfluidic Streak Plate.</title>
        <authorList>
            <person name="Xu B."/>
            <person name="Hu B."/>
            <person name="Wang J."/>
            <person name="Zhu Y."/>
            <person name="Huang L."/>
            <person name="Du W."/>
            <person name="Huang Y."/>
        </authorList>
    </citation>
    <scope>NUCLEOTIDE SEQUENCE [LARGE SCALE GENOMIC DNA]</scope>
    <source>
        <strain evidence="2 3">IO3-P3-H5</strain>
    </source>
</reference>
<gene>
    <name evidence="2" type="ORF">CIL05_19445</name>
</gene>
<keyword evidence="1" id="KW-0472">Membrane</keyword>
<feature type="transmembrane region" description="Helical" evidence="1">
    <location>
        <begin position="6"/>
        <end position="26"/>
    </location>
</feature>
<name>A0A2A2I902_9BACI</name>
<organism evidence="2 3">
    <name type="scientific">Virgibacillus profundi</name>
    <dbReference type="NCBI Taxonomy" id="2024555"/>
    <lineage>
        <taxon>Bacteria</taxon>
        <taxon>Bacillati</taxon>
        <taxon>Bacillota</taxon>
        <taxon>Bacilli</taxon>
        <taxon>Bacillales</taxon>
        <taxon>Bacillaceae</taxon>
        <taxon>Virgibacillus</taxon>
    </lineage>
</organism>